<feature type="region of interest" description="Disordered" evidence="1">
    <location>
        <begin position="41"/>
        <end position="63"/>
    </location>
</feature>
<dbReference type="EMBL" id="KV417704">
    <property type="protein sequence ID" value="KZP09285.1"/>
    <property type="molecule type" value="Genomic_DNA"/>
</dbReference>
<keyword evidence="3" id="KW-1185">Reference proteome</keyword>
<reference evidence="2 3" key="1">
    <citation type="journal article" date="2016" name="Mol. Biol. Evol.">
        <title>Comparative Genomics of Early-Diverging Mushroom-Forming Fungi Provides Insights into the Origins of Lignocellulose Decay Capabilities.</title>
        <authorList>
            <person name="Nagy L.G."/>
            <person name="Riley R."/>
            <person name="Tritt A."/>
            <person name="Adam C."/>
            <person name="Daum C."/>
            <person name="Floudas D."/>
            <person name="Sun H."/>
            <person name="Yadav J.S."/>
            <person name="Pangilinan J."/>
            <person name="Larsson K.H."/>
            <person name="Matsuura K."/>
            <person name="Barry K."/>
            <person name="Labutti K."/>
            <person name="Kuo R."/>
            <person name="Ohm R.A."/>
            <person name="Bhattacharya S.S."/>
            <person name="Shirouzu T."/>
            <person name="Yoshinaga Y."/>
            <person name="Martin F.M."/>
            <person name="Grigoriev I.V."/>
            <person name="Hibbett D.S."/>
        </authorList>
    </citation>
    <scope>NUCLEOTIDE SEQUENCE [LARGE SCALE GENOMIC DNA]</scope>
    <source>
        <strain evidence="2 3">CBS 109695</strain>
    </source>
</reference>
<dbReference type="Proteomes" id="UP000076532">
    <property type="component" value="Unassembled WGS sequence"/>
</dbReference>
<protein>
    <submittedName>
        <fullName evidence="2">Uncharacterized protein</fullName>
    </submittedName>
</protein>
<evidence type="ECO:0000313" key="3">
    <source>
        <dbReference type="Proteomes" id="UP000076532"/>
    </source>
</evidence>
<dbReference type="AlphaFoldDB" id="A0A165Y7G8"/>
<feature type="compositionally biased region" description="Low complexity" evidence="1">
    <location>
        <begin position="45"/>
        <end position="63"/>
    </location>
</feature>
<feature type="non-terminal residue" evidence="2">
    <location>
        <position position="63"/>
    </location>
</feature>
<name>A0A165Y7G8_9AGAM</name>
<proteinExistence type="predicted"/>
<gene>
    <name evidence="2" type="ORF">FIBSPDRAFT_873792</name>
</gene>
<evidence type="ECO:0000256" key="1">
    <source>
        <dbReference type="SAM" id="MobiDB-lite"/>
    </source>
</evidence>
<organism evidence="2 3">
    <name type="scientific">Athelia psychrophila</name>
    <dbReference type="NCBI Taxonomy" id="1759441"/>
    <lineage>
        <taxon>Eukaryota</taxon>
        <taxon>Fungi</taxon>
        <taxon>Dikarya</taxon>
        <taxon>Basidiomycota</taxon>
        <taxon>Agaricomycotina</taxon>
        <taxon>Agaricomycetes</taxon>
        <taxon>Agaricomycetidae</taxon>
        <taxon>Atheliales</taxon>
        <taxon>Atheliaceae</taxon>
        <taxon>Athelia</taxon>
    </lineage>
</organism>
<sequence>MPVPGWPDGASLTSQRGTGDARHCQVYLCTALIYNPSPIAEHKAPTSTQATASSARASSSPPF</sequence>
<accession>A0A165Y7G8</accession>
<evidence type="ECO:0000313" key="2">
    <source>
        <dbReference type="EMBL" id="KZP09285.1"/>
    </source>
</evidence>